<dbReference type="Proteomes" id="UP000499080">
    <property type="component" value="Unassembled WGS sequence"/>
</dbReference>
<organism evidence="2 3">
    <name type="scientific">Araneus ventricosus</name>
    <name type="common">Orbweaver spider</name>
    <name type="synonym">Epeira ventricosa</name>
    <dbReference type="NCBI Taxonomy" id="182803"/>
    <lineage>
        <taxon>Eukaryota</taxon>
        <taxon>Metazoa</taxon>
        <taxon>Ecdysozoa</taxon>
        <taxon>Arthropoda</taxon>
        <taxon>Chelicerata</taxon>
        <taxon>Arachnida</taxon>
        <taxon>Araneae</taxon>
        <taxon>Araneomorphae</taxon>
        <taxon>Entelegynae</taxon>
        <taxon>Araneoidea</taxon>
        <taxon>Araneidae</taxon>
        <taxon>Araneus</taxon>
    </lineage>
</organism>
<comment type="caution">
    <text evidence="2">The sequence shown here is derived from an EMBL/GenBank/DDBJ whole genome shotgun (WGS) entry which is preliminary data.</text>
</comment>
<gene>
    <name evidence="2" type="ORF">AVEN_269216_1</name>
</gene>
<protein>
    <submittedName>
        <fullName evidence="2">Uncharacterized protein</fullName>
    </submittedName>
</protein>
<dbReference type="AlphaFoldDB" id="A0A4Y2I3I4"/>
<evidence type="ECO:0000313" key="2">
    <source>
        <dbReference type="EMBL" id="GBM71746.1"/>
    </source>
</evidence>
<evidence type="ECO:0000313" key="3">
    <source>
        <dbReference type="Proteomes" id="UP000499080"/>
    </source>
</evidence>
<sequence>MCKAYESTESIGGKRGRDRKPKKRLREDSMILRLALEKNDISSREIGRLDIESVSSNSSSYYQKLRVNKLYSMKKTIHIKIKHSNVLELYKRTSFEGFAILGHCFKVRRKRISDFWINKA</sequence>
<dbReference type="EMBL" id="BGPR01002331">
    <property type="protein sequence ID" value="GBM71746.1"/>
    <property type="molecule type" value="Genomic_DNA"/>
</dbReference>
<proteinExistence type="predicted"/>
<feature type="compositionally biased region" description="Basic residues" evidence="1">
    <location>
        <begin position="14"/>
        <end position="24"/>
    </location>
</feature>
<feature type="region of interest" description="Disordered" evidence="1">
    <location>
        <begin position="1"/>
        <end position="24"/>
    </location>
</feature>
<name>A0A4Y2I3I4_ARAVE</name>
<accession>A0A4Y2I3I4</accession>
<keyword evidence="3" id="KW-1185">Reference proteome</keyword>
<evidence type="ECO:0000256" key="1">
    <source>
        <dbReference type="SAM" id="MobiDB-lite"/>
    </source>
</evidence>
<reference evidence="2 3" key="1">
    <citation type="journal article" date="2019" name="Sci. Rep.">
        <title>Orb-weaving spider Araneus ventricosus genome elucidates the spidroin gene catalogue.</title>
        <authorList>
            <person name="Kono N."/>
            <person name="Nakamura H."/>
            <person name="Ohtoshi R."/>
            <person name="Moran D.A.P."/>
            <person name="Shinohara A."/>
            <person name="Yoshida Y."/>
            <person name="Fujiwara M."/>
            <person name="Mori M."/>
            <person name="Tomita M."/>
            <person name="Arakawa K."/>
        </authorList>
    </citation>
    <scope>NUCLEOTIDE SEQUENCE [LARGE SCALE GENOMIC DNA]</scope>
</reference>